<dbReference type="InterPro" id="IPR010603">
    <property type="entry name" value="Znf_CppX_C4"/>
</dbReference>
<dbReference type="InterPro" id="IPR019489">
    <property type="entry name" value="Clp_ATPase_C"/>
</dbReference>
<accession>A0ABM8AX39</accession>
<comment type="function">
    <text evidence="6">ATP-dependent specificity component of the Clp protease. It directs the protease to specific substrates. Can perform chaperone functions in the absence of ClpP.</text>
</comment>
<dbReference type="InterPro" id="IPR050052">
    <property type="entry name" value="ATP-dep_Clp_protease_ClpX"/>
</dbReference>
<dbReference type="InterPro" id="IPR038366">
    <property type="entry name" value="Znf_CppX_C4_sf"/>
</dbReference>
<dbReference type="InterPro" id="IPR004487">
    <property type="entry name" value="Clp_protease_ATP-bd_su_ClpX"/>
</dbReference>
<keyword evidence="10" id="KW-1185">Reference proteome</keyword>
<gene>
    <name evidence="6 9" type="primary">clpX</name>
    <name evidence="9" type="ORF">SYK_03390</name>
</gene>
<feature type="binding site" evidence="6">
    <location>
        <begin position="119"/>
        <end position="126"/>
    </location>
    <ligand>
        <name>ATP</name>
        <dbReference type="ChEBI" id="CHEBI:30616"/>
    </ligand>
</feature>
<dbReference type="Gene3D" id="3.40.50.300">
    <property type="entry name" value="P-loop containing nucleotide triphosphate hydrolases"/>
    <property type="match status" value="1"/>
</dbReference>
<dbReference type="RefSeq" id="WP_281761908.1">
    <property type="nucleotide sequence ID" value="NZ_AP026709.1"/>
</dbReference>
<dbReference type="SMART" id="SM01086">
    <property type="entry name" value="ClpB_D2-small"/>
    <property type="match status" value="1"/>
</dbReference>
<sequence>MSEKKSNPSDLSCSFCSKTQVEVQRLIAGPDVYICDECVALCNDIMAQETISEEFEDGRLLPPQEIKELLDQYVIGQDQAKKILSVAVHNHYKRVFYAAANSGPDEIEIDKSNILLIGPTGSGKTLLAQTLARVLKVPFAIADATTLTEAGYVGEDVENILVQLLQNADYDIDSASRGIIYIDEIDKVARKGDSPSITRDVSGEGVQQALLKIIEGTEANIPPKGGRKHPQQEFIRMDTSNILFILGGAFIGLDKIVQQRNTGSGLGFGAKVEAKKEMDLGELFALSEPMDLIKFGLIPEFVGRIPVQTALQELTEEDLVRILQEPKNALIKQYHKLFELDKVELTFTENALLAVAKQASERKTGARGLRNVLEKTMLDIMYKLPAMPDVRECVINKAVVESDMEPLLLYHQEVKSA</sequence>
<proteinExistence type="inferred from homology"/>
<dbReference type="SMART" id="SM00994">
    <property type="entry name" value="zf-C4_ClpX"/>
    <property type="match status" value="1"/>
</dbReference>
<protein>
    <recommendedName>
        <fullName evidence="6">ATP-dependent Clp protease ATP-binding subunit ClpX</fullName>
    </recommendedName>
</protein>
<dbReference type="PANTHER" id="PTHR48102:SF7">
    <property type="entry name" value="ATP-DEPENDENT CLP PROTEASE ATP-BINDING SUBUNIT CLPX-LIKE, MITOCHONDRIAL"/>
    <property type="match status" value="1"/>
</dbReference>
<feature type="binding site" evidence="6 7">
    <location>
        <position position="16"/>
    </location>
    <ligand>
        <name>Zn(2+)</name>
        <dbReference type="ChEBI" id="CHEBI:29105"/>
    </ligand>
</feature>
<dbReference type="Gene3D" id="1.10.8.60">
    <property type="match status" value="1"/>
</dbReference>
<dbReference type="Pfam" id="PF10431">
    <property type="entry name" value="ClpB_D2-small"/>
    <property type="match status" value="1"/>
</dbReference>
<feature type="binding site" evidence="6 7">
    <location>
        <position position="38"/>
    </location>
    <ligand>
        <name>Zn(2+)</name>
        <dbReference type="ChEBI" id="CHEBI:29105"/>
    </ligand>
</feature>
<dbReference type="HAMAP" id="MF_00175">
    <property type="entry name" value="ClpX"/>
    <property type="match status" value="1"/>
</dbReference>
<name>A0ABM8AX39_9BACT</name>
<dbReference type="NCBIfam" id="TIGR00382">
    <property type="entry name" value="clpX"/>
    <property type="match status" value="1"/>
</dbReference>
<evidence type="ECO:0000256" key="5">
    <source>
        <dbReference type="ARBA" id="ARBA00023186"/>
    </source>
</evidence>
<feature type="binding site" evidence="6 7">
    <location>
        <position position="13"/>
    </location>
    <ligand>
        <name>Zn(2+)</name>
        <dbReference type="ChEBI" id="CHEBI:29105"/>
    </ligand>
</feature>
<evidence type="ECO:0000256" key="1">
    <source>
        <dbReference type="ARBA" id="ARBA00022723"/>
    </source>
</evidence>
<keyword evidence="3 6" id="KW-0862">Zinc</keyword>
<evidence type="ECO:0000313" key="9">
    <source>
        <dbReference type="EMBL" id="BDQ35979.1"/>
    </source>
</evidence>
<dbReference type="InterPro" id="IPR003959">
    <property type="entry name" value="ATPase_AAA_core"/>
</dbReference>
<keyword evidence="9" id="KW-0645">Protease</keyword>
<evidence type="ECO:0000256" key="6">
    <source>
        <dbReference type="HAMAP-Rule" id="MF_00175"/>
    </source>
</evidence>
<dbReference type="PANTHER" id="PTHR48102">
    <property type="entry name" value="ATP-DEPENDENT CLP PROTEASE ATP-BINDING SUBUNIT CLPX-LIKE, MITOCHONDRIAL-RELATED"/>
    <property type="match status" value="1"/>
</dbReference>
<dbReference type="GO" id="GO:0008233">
    <property type="term" value="F:peptidase activity"/>
    <property type="evidence" value="ECO:0007669"/>
    <property type="project" value="UniProtKB-KW"/>
</dbReference>
<dbReference type="PROSITE" id="PS51902">
    <property type="entry name" value="CLPX_ZB"/>
    <property type="match status" value="1"/>
</dbReference>
<comment type="similarity">
    <text evidence="6 7">Belongs to the ClpX chaperone family.</text>
</comment>
<keyword evidence="2 6" id="KW-0547">Nucleotide-binding</keyword>
<dbReference type="Pfam" id="PF06689">
    <property type="entry name" value="zf-C4_ClpX"/>
    <property type="match status" value="1"/>
</dbReference>
<dbReference type="InterPro" id="IPR059188">
    <property type="entry name" value="Znf_CLPX-like"/>
</dbReference>
<feature type="binding site" evidence="6 7">
    <location>
        <position position="35"/>
    </location>
    <ligand>
        <name>Zn(2+)</name>
        <dbReference type="ChEBI" id="CHEBI:29105"/>
    </ligand>
</feature>
<dbReference type="Pfam" id="PF07724">
    <property type="entry name" value="AAA_2"/>
    <property type="match status" value="1"/>
</dbReference>
<dbReference type="NCBIfam" id="NF003745">
    <property type="entry name" value="PRK05342.1"/>
    <property type="match status" value="1"/>
</dbReference>
<dbReference type="InterPro" id="IPR027417">
    <property type="entry name" value="P-loop_NTPase"/>
</dbReference>
<dbReference type="SMART" id="SM00382">
    <property type="entry name" value="AAA"/>
    <property type="match status" value="1"/>
</dbReference>
<evidence type="ECO:0000256" key="3">
    <source>
        <dbReference type="ARBA" id="ARBA00022833"/>
    </source>
</evidence>
<dbReference type="EMBL" id="AP026709">
    <property type="protein sequence ID" value="BDQ35979.1"/>
    <property type="molecule type" value="Genomic_DNA"/>
</dbReference>
<dbReference type="Gene3D" id="6.20.220.10">
    <property type="entry name" value="ClpX chaperone, C4-type zinc finger domain"/>
    <property type="match status" value="1"/>
</dbReference>
<evidence type="ECO:0000256" key="4">
    <source>
        <dbReference type="ARBA" id="ARBA00022840"/>
    </source>
</evidence>
<comment type="subunit">
    <text evidence="6">Component of the ClpX-ClpP complex. Forms a hexameric ring that, in the presence of ATP, binds to fourteen ClpP subunits assembled into a disk-like structure with a central cavity, resembling the structure of eukaryotic proteasomes.</text>
</comment>
<keyword evidence="1 6" id="KW-0479">Metal-binding</keyword>
<keyword evidence="4 6" id="KW-0067">ATP-binding</keyword>
<keyword evidence="9" id="KW-0378">Hydrolase</keyword>
<dbReference type="Proteomes" id="UP001317742">
    <property type="component" value="Chromosome"/>
</dbReference>
<keyword evidence="5 6" id="KW-0143">Chaperone</keyword>
<dbReference type="InterPro" id="IPR046425">
    <property type="entry name" value="ClpX_bact"/>
</dbReference>
<dbReference type="GO" id="GO:0005524">
    <property type="term" value="F:ATP binding"/>
    <property type="evidence" value="ECO:0007669"/>
    <property type="project" value="UniProtKB-KW"/>
</dbReference>
<evidence type="ECO:0000259" key="8">
    <source>
        <dbReference type="PROSITE" id="PS51902"/>
    </source>
</evidence>
<dbReference type="InterPro" id="IPR003593">
    <property type="entry name" value="AAA+_ATPase"/>
</dbReference>
<dbReference type="CDD" id="cd19497">
    <property type="entry name" value="RecA-like_ClpX"/>
    <property type="match status" value="1"/>
</dbReference>
<dbReference type="GO" id="GO:0006508">
    <property type="term" value="P:proteolysis"/>
    <property type="evidence" value="ECO:0007669"/>
    <property type="project" value="UniProtKB-KW"/>
</dbReference>
<dbReference type="SUPFAM" id="SSF57716">
    <property type="entry name" value="Glucocorticoid receptor-like (DNA-binding domain)"/>
    <property type="match status" value="1"/>
</dbReference>
<feature type="domain" description="ClpX-type ZB" evidence="8">
    <location>
        <begin position="1"/>
        <end position="54"/>
    </location>
</feature>
<dbReference type="SUPFAM" id="SSF52540">
    <property type="entry name" value="P-loop containing nucleoside triphosphate hydrolases"/>
    <property type="match status" value="1"/>
</dbReference>
<organism evidence="9 10">
    <name type="scientific">Pseudodesulfovibrio nedwellii</name>
    <dbReference type="NCBI Taxonomy" id="2973072"/>
    <lineage>
        <taxon>Bacteria</taxon>
        <taxon>Pseudomonadati</taxon>
        <taxon>Thermodesulfobacteriota</taxon>
        <taxon>Desulfovibrionia</taxon>
        <taxon>Desulfovibrionales</taxon>
        <taxon>Desulfovibrionaceae</taxon>
    </lineage>
</organism>
<evidence type="ECO:0000313" key="10">
    <source>
        <dbReference type="Proteomes" id="UP001317742"/>
    </source>
</evidence>
<evidence type="ECO:0000256" key="7">
    <source>
        <dbReference type="PROSITE-ProRule" id="PRU01250"/>
    </source>
</evidence>
<evidence type="ECO:0000256" key="2">
    <source>
        <dbReference type="ARBA" id="ARBA00022741"/>
    </source>
</evidence>
<reference evidence="9 10" key="1">
    <citation type="submission" date="2022-08" db="EMBL/GenBank/DDBJ databases">
        <title>Genome Sequence of the sulphate-reducing bacterium, Pseudodesulfovibrio sp. SYK.</title>
        <authorList>
            <person name="Kondo R."/>
            <person name="Kataoka T."/>
        </authorList>
    </citation>
    <scope>NUCLEOTIDE SEQUENCE [LARGE SCALE GENOMIC DNA]</scope>
    <source>
        <strain evidence="9 10">SYK</strain>
    </source>
</reference>